<keyword evidence="1" id="KW-0175">Coiled coil</keyword>
<sequence length="600" mass="70159">METDPDSESKTRNCPVGLLLNDASQNPLTPNTEMNESLQIRPKTREIASAHSLVVKQTVKMTQNKAVENVRLQEIEAKNKATLKQLQEISRQLSKTKYENMDLEKQLQNDKDDIKTFPARTEHTNEMVSYLKNYVNSCKKNIRTVDFTVQYEKYTKVYEELKCVINNNEKNQKSLEDQIIKIKTKLIEQESQKSMKIAQLKDKVLVLKSSNIEKQENISKIQSLLEDESDNFKKLDDIKTGLEEKLNELLNSNKQENYNKLINQYFQIKLENGALKEKYYNEVDLNKNSKNIEMQENKLSEFVKQSDNLENTVKTTKQILQNKKVAYDNNKLDLIEKLQETENKLQEKKNELLKMKNKRKEHKNDLELLKKENFADLQEICTLKSVFLELKESEREPEKNLTLLDISSRKLSKKLMEIDANCKELENFIKNKSKQTLLENEQHHKEMEILMKKLTDHEISHKAKMEELRKDHEYALASLTYLEEKQRSLKEKLDQISKEKTQVCNELLKSEGVIETKMERLRYYNTYLNKMSGVFTKPDENFAVTSILKSPGKLAGPSPKKVKFHGLESSDGSSQDVKAVQQNKPSFDDWLKMLQENKNE</sequence>
<dbReference type="Proteomes" id="UP001154078">
    <property type="component" value="Chromosome 1"/>
</dbReference>
<dbReference type="EMBL" id="OV121132">
    <property type="protein sequence ID" value="CAH0546145.1"/>
    <property type="molecule type" value="Genomic_DNA"/>
</dbReference>
<accession>A0A9P0APD9</accession>
<dbReference type="AlphaFoldDB" id="A0A9P0APD9"/>
<evidence type="ECO:0000256" key="1">
    <source>
        <dbReference type="SAM" id="Coils"/>
    </source>
</evidence>
<evidence type="ECO:0000313" key="4">
    <source>
        <dbReference type="Proteomes" id="UP001154078"/>
    </source>
</evidence>
<proteinExistence type="predicted"/>
<organism evidence="3 4">
    <name type="scientific">Brassicogethes aeneus</name>
    <name type="common">Rape pollen beetle</name>
    <name type="synonym">Meligethes aeneus</name>
    <dbReference type="NCBI Taxonomy" id="1431903"/>
    <lineage>
        <taxon>Eukaryota</taxon>
        <taxon>Metazoa</taxon>
        <taxon>Ecdysozoa</taxon>
        <taxon>Arthropoda</taxon>
        <taxon>Hexapoda</taxon>
        <taxon>Insecta</taxon>
        <taxon>Pterygota</taxon>
        <taxon>Neoptera</taxon>
        <taxon>Endopterygota</taxon>
        <taxon>Coleoptera</taxon>
        <taxon>Polyphaga</taxon>
        <taxon>Cucujiformia</taxon>
        <taxon>Nitidulidae</taxon>
        <taxon>Meligethinae</taxon>
        <taxon>Brassicogethes</taxon>
    </lineage>
</organism>
<evidence type="ECO:0000313" key="3">
    <source>
        <dbReference type="EMBL" id="CAH0546145.1"/>
    </source>
</evidence>
<gene>
    <name evidence="3" type="ORF">MELIAE_LOCUS377</name>
</gene>
<reference evidence="3" key="1">
    <citation type="submission" date="2021-12" db="EMBL/GenBank/DDBJ databases">
        <authorList>
            <person name="King R."/>
        </authorList>
    </citation>
    <scope>NUCLEOTIDE SEQUENCE</scope>
</reference>
<feature type="compositionally biased region" description="Polar residues" evidence="2">
    <location>
        <begin position="570"/>
        <end position="580"/>
    </location>
</feature>
<feature type="coiled-coil region" evidence="1">
    <location>
        <begin position="151"/>
        <end position="185"/>
    </location>
</feature>
<feature type="coiled-coil region" evidence="1">
    <location>
        <begin position="292"/>
        <end position="372"/>
    </location>
</feature>
<evidence type="ECO:0000256" key="2">
    <source>
        <dbReference type="SAM" id="MobiDB-lite"/>
    </source>
</evidence>
<name>A0A9P0APD9_BRAAE</name>
<protein>
    <submittedName>
        <fullName evidence="3">Uncharacterized protein</fullName>
    </submittedName>
</protein>
<feature type="region of interest" description="Disordered" evidence="2">
    <location>
        <begin position="553"/>
        <end position="580"/>
    </location>
</feature>
<keyword evidence="4" id="KW-1185">Reference proteome</keyword>
<feature type="coiled-coil region" evidence="1">
    <location>
        <begin position="72"/>
        <end position="113"/>
    </location>
</feature>